<evidence type="ECO:0000313" key="3">
    <source>
        <dbReference type="Proteomes" id="UP000266841"/>
    </source>
</evidence>
<proteinExistence type="predicted"/>
<protein>
    <recommendedName>
        <fullName evidence="4">Ig-like domain-containing protein</fullName>
    </recommendedName>
</protein>
<name>K0TR74_THAOC</name>
<feature type="signal peptide" evidence="1">
    <location>
        <begin position="1"/>
        <end position="17"/>
    </location>
</feature>
<evidence type="ECO:0000313" key="2">
    <source>
        <dbReference type="EMBL" id="EJK77302.1"/>
    </source>
</evidence>
<feature type="chain" id="PRO_5003841360" description="Ig-like domain-containing protein" evidence="1">
    <location>
        <begin position="18"/>
        <end position="361"/>
    </location>
</feature>
<dbReference type="Proteomes" id="UP000266841">
    <property type="component" value="Unassembled WGS sequence"/>
</dbReference>
<dbReference type="EMBL" id="AGNL01001041">
    <property type="protein sequence ID" value="EJK77302.1"/>
    <property type="molecule type" value="Genomic_DNA"/>
</dbReference>
<evidence type="ECO:0000256" key="1">
    <source>
        <dbReference type="SAM" id="SignalP"/>
    </source>
</evidence>
<dbReference type="AlphaFoldDB" id="K0TR74"/>
<accession>K0TR74</accession>
<organism evidence="2 3">
    <name type="scientific">Thalassiosira oceanica</name>
    <name type="common">Marine diatom</name>
    <dbReference type="NCBI Taxonomy" id="159749"/>
    <lineage>
        <taxon>Eukaryota</taxon>
        <taxon>Sar</taxon>
        <taxon>Stramenopiles</taxon>
        <taxon>Ochrophyta</taxon>
        <taxon>Bacillariophyta</taxon>
        <taxon>Coscinodiscophyceae</taxon>
        <taxon>Thalassiosirophycidae</taxon>
        <taxon>Thalassiosirales</taxon>
        <taxon>Thalassiosiraceae</taxon>
        <taxon>Thalassiosira</taxon>
    </lineage>
</organism>
<sequence length="361" mass="36600">MMKLFTSLLAAASAANASLRGGPIVLSPHAVLSAIPAIPDPSLFMSGSIGEGDGTCGTETGQIWEDSALNTAMEGLDSCDANVDQGSKTVSVDFPSCDAAAAANTACSSAGGMTYTIDAACSETSGSGWSVDYSKLPGCAGTSCTISDFDTMLKQYVETAIQDALKKHAGGTWSCTATASFSSDSSDDMSSDAALSAFPAIPDPAVFMAGSIGEGDGTCEIETGKLMWDAGLNTAMEGLESCDSNVDEGSKTVTVDYPSCDATAATNTACSSAGGMPYTVDVACSETSGIGAVADWSVDYSKMPGCAGTSCTISEFDTMLKQQMETSFQVGFQSYKGGTWSCTATASLSSDPSAEAILSIE</sequence>
<gene>
    <name evidence="2" type="ORF">THAOC_00872</name>
</gene>
<evidence type="ECO:0008006" key="4">
    <source>
        <dbReference type="Google" id="ProtNLM"/>
    </source>
</evidence>
<comment type="caution">
    <text evidence="2">The sequence shown here is derived from an EMBL/GenBank/DDBJ whole genome shotgun (WGS) entry which is preliminary data.</text>
</comment>
<keyword evidence="1" id="KW-0732">Signal</keyword>
<keyword evidence="3" id="KW-1185">Reference proteome</keyword>
<reference evidence="2 3" key="1">
    <citation type="journal article" date="2012" name="Genome Biol.">
        <title>Genome and low-iron response of an oceanic diatom adapted to chronic iron limitation.</title>
        <authorList>
            <person name="Lommer M."/>
            <person name="Specht M."/>
            <person name="Roy A.S."/>
            <person name="Kraemer L."/>
            <person name="Andreson R."/>
            <person name="Gutowska M.A."/>
            <person name="Wolf J."/>
            <person name="Bergner S.V."/>
            <person name="Schilhabel M.B."/>
            <person name="Klostermeier U.C."/>
            <person name="Beiko R.G."/>
            <person name="Rosenstiel P."/>
            <person name="Hippler M."/>
            <person name="Laroche J."/>
        </authorList>
    </citation>
    <scope>NUCLEOTIDE SEQUENCE [LARGE SCALE GENOMIC DNA]</scope>
    <source>
        <strain evidence="2 3">CCMP1005</strain>
    </source>
</reference>